<reference evidence="3" key="1">
    <citation type="submission" date="2021-01" db="EMBL/GenBank/DDBJ databases">
        <authorList>
            <consortium name="Genoscope - CEA"/>
            <person name="William W."/>
        </authorList>
    </citation>
    <scope>NUCLEOTIDE SEQUENCE</scope>
</reference>
<evidence type="ECO:0000313" key="4">
    <source>
        <dbReference type="Proteomes" id="UP000683925"/>
    </source>
</evidence>
<feature type="coiled-coil region" evidence="1">
    <location>
        <begin position="155"/>
        <end position="183"/>
    </location>
</feature>
<organism evidence="3 4">
    <name type="scientific">Paramecium octaurelia</name>
    <dbReference type="NCBI Taxonomy" id="43137"/>
    <lineage>
        <taxon>Eukaryota</taxon>
        <taxon>Sar</taxon>
        <taxon>Alveolata</taxon>
        <taxon>Ciliophora</taxon>
        <taxon>Intramacronucleata</taxon>
        <taxon>Oligohymenophorea</taxon>
        <taxon>Peniculida</taxon>
        <taxon>Parameciidae</taxon>
        <taxon>Paramecium</taxon>
    </lineage>
</organism>
<dbReference type="PANTHER" id="PTHR12854">
    <property type="entry name" value="ATAXIN 2-RELATED"/>
    <property type="match status" value="1"/>
</dbReference>
<dbReference type="OrthoDB" id="2275718at2759"/>
<proteinExistence type="predicted"/>
<dbReference type="AlphaFoldDB" id="A0A8S1SBS0"/>
<evidence type="ECO:0000259" key="2">
    <source>
        <dbReference type="SMART" id="SM01272"/>
    </source>
</evidence>
<keyword evidence="4" id="KW-1185">Reference proteome</keyword>
<gene>
    <name evidence="3" type="ORF">POCTA_138.1.T0090401</name>
</gene>
<dbReference type="Pfam" id="PF06741">
    <property type="entry name" value="LsmAD"/>
    <property type="match status" value="1"/>
</dbReference>
<evidence type="ECO:0000256" key="1">
    <source>
        <dbReference type="SAM" id="Coils"/>
    </source>
</evidence>
<sequence length="307" mass="36249">MIISEQMQANLAHFFLVLKSQECVQYQDINGTQYEGQIRLIQPHEQKLVFNYTRNLATNESNDNKQVQFKDLTYLKVQNQMPQSQIVEKSKSEKKTKTFVRWEQNVDASNLEDQAVKNFDQFEAIKKFGIEPTYDENKYTTKLIAPVTEDLRLYAEKCEKELKNDTSNKHVLEERNLKQLDDEEQAYSEVIREQPQQMVQVQQTIQTQLTSPPIQFFNSNKKKEKNNKILFIERLLESVNLISDDPEQQMKIKQINQEATTKFKFQQATTDNIPKLMFSNFMNAIEGYKWQNMNPDPSKNKKEKLKK</sequence>
<comment type="caution">
    <text evidence="3">The sequence shown here is derived from an EMBL/GenBank/DDBJ whole genome shotgun (WGS) entry which is preliminary data.</text>
</comment>
<dbReference type="InterPro" id="IPR009604">
    <property type="entry name" value="LsmAD_domain"/>
</dbReference>
<evidence type="ECO:0000313" key="3">
    <source>
        <dbReference type="EMBL" id="CAD8138481.1"/>
    </source>
</evidence>
<dbReference type="OMA" id="HEQKLVF"/>
<dbReference type="InterPro" id="IPR045117">
    <property type="entry name" value="ATXN2-like"/>
</dbReference>
<name>A0A8S1SBS0_PAROT</name>
<dbReference type="SMART" id="SM01272">
    <property type="entry name" value="LsmAD"/>
    <property type="match status" value="1"/>
</dbReference>
<dbReference type="Proteomes" id="UP000683925">
    <property type="component" value="Unassembled WGS sequence"/>
</dbReference>
<dbReference type="GO" id="GO:0003729">
    <property type="term" value="F:mRNA binding"/>
    <property type="evidence" value="ECO:0007669"/>
    <property type="project" value="TreeGrafter"/>
</dbReference>
<dbReference type="EMBL" id="CAJJDP010000008">
    <property type="protein sequence ID" value="CAD8138481.1"/>
    <property type="molecule type" value="Genomic_DNA"/>
</dbReference>
<feature type="domain" description="LsmAD" evidence="2">
    <location>
        <begin position="128"/>
        <end position="193"/>
    </location>
</feature>
<dbReference type="GO" id="GO:0034063">
    <property type="term" value="P:stress granule assembly"/>
    <property type="evidence" value="ECO:0007669"/>
    <property type="project" value="TreeGrafter"/>
</dbReference>
<keyword evidence="1" id="KW-0175">Coiled coil</keyword>
<dbReference type="GO" id="GO:0010494">
    <property type="term" value="C:cytoplasmic stress granule"/>
    <property type="evidence" value="ECO:0007669"/>
    <property type="project" value="TreeGrafter"/>
</dbReference>
<protein>
    <recommendedName>
        <fullName evidence="2">LsmAD domain-containing protein</fullName>
    </recommendedName>
</protein>
<accession>A0A8S1SBS0</accession>
<dbReference type="PANTHER" id="PTHR12854:SF7">
    <property type="entry name" value="ATAXIN-2 HOMOLOG"/>
    <property type="match status" value="1"/>
</dbReference>